<feature type="coiled-coil region" evidence="1">
    <location>
        <begin position="6"/>
        <end position="33"/>
    </location>
</feature>
<comment type="caution">
    <text evidence="2">The sequence shown here is derived from an EMBL/GenBank/DDBJ whole genome shotgun (WGS) entry which is preliminary data.</text>
</comment>
<sequence>MASEFTANILQRVAQAEAAVRAARAEGDEHRADLHEADLANLKRLAGEHGVDLSRES</sequence>
<dbReference type="EMBL" id="JACHMH010000001">
    <property type="protein sequence ID" value="MBB4678332.1"/>
    <property type="molecule type" value="Genomic_DNA"/>
</dbReference>
<organism evidence="2 3">
    <name type="scientific">Crossiella cryophila</name>
    <dbReference type="NCBI Taxonomy" id="43355"/>
    <lineage>
        <taxon>Bacteria</taxon>
        <taxon>Bacillati</taxon>
        <taxon>Actinomycetota</taxon>
        <taxon>Actinomycetes</taxon>
        <taxon>Pseudonocardiales</taxon>
        <taxon>Pseudonocardiaceae</taxon>
        <taxon>Crossiella</taxon>
    </lineage>
</organism>
<evidence type="ECO:0000256" key="1">
    <source>
        <dbReference type="SAM" id="Coils"/>
    </source>
</evidence>
<keyword evidence="3" id="KW-1185">Reference proteome</keyword>
<gene>
    <name evidence="2" type="ORF">HNR67_004450</name>
</gene>
<evidence type="ECO:0000313" key="3">
    <source>
        <dbReference type="Proteomes" id="UP000533598"/>
    </source>
</evidence>
<dbReference type="RefSeq" id="WP_185004176.1">
    <property type="nucleotide sequence ID" value="NZ_BAAAUI010000004.1"/>
</dbReference>
<name>A0A7W7CC74_9PSEU</name>
<dbReference type="Proteomes" id="UP000533598">
    <property type="component" value="Unassembled WGS sequence"/>
</dbReference>
<reference evidence="2 3" key="1">
    <citation type="submission" date="2020-08" db="EMBL/GenBank/DDBJ databases">
        <title>Sequencing the genomes of 1000 actinobacteria strains.</title>
        <authorList>
            <person name="Klenk H.-P."/>
        </authorList>
    </citation>
    <scope>NUCLEOTIDE SEQUENCE [LARGE SCALE GENOMIC DNA]</scope>
    <source>
        <strain evidence="2 3">DSM 44230</strain>
    </source>
</reference>
<accession>A0A7W7CC74</accession>
<evidence type="ECO:0000313" key="2">
    <source>
        <dbReference type="EMBL" id="MBB4678332.1"/>
    </source>
</evidence>
<protein>
    <submittedName>
        <fullName evidence="2">Uncharacterized protein</fullName>
    </submittedName>
</protein>
<dbReference type="AlphaFoldDB" id="A0A7W7CC74"/>
<keyword evidence="1" id="KW-0175">Coiled coil</keyword>
<proteinExistence type="predicted"/>